<dbReference type="GO" id="GO:0016783">
    <property type="term" value="F:sulfurtransferase activity"/>
    <property type="evidence" value="ECO:0007669"/>
    <property type="project" value="InterPro"/>
</dbReference>
<dbReference type="InterPro" id="IPR018317">
    <property type="entry name" value="QueC"/>
</dbReference>
<evidence type="ECO:0000313" key="2">
    <source>
        <dbReference type="EMBL" id="PRR72914.1"/>
    </source>
</evidence>
<dbReference type="NCBIfam" id="TIGR00268">
    <property type="entry name" value="ATP-dependent sacrificial sulfur transferase LarE"/>
    <property type="match status" value="1"/>
</dbReference>
<evidence type="ECO:0000313" key="3">
    <source>
        <dbReference type="Proteomes" id="UP000238415"/>
    </source>
</evidence>
<comment type="caution">
    <text evidence="2">The sequence shown here is derived from an EMBL/GenBank/DDBJ whole genome shotgun (WGS) entry which is preliminary data.</text>
</comment>
<feature type="active site" description="Nucleophile and sulfur donor" evidence="1">
    <location>
        <position position="194"/>
    </location>
</feature>
<sequence>MANADHLNKISAGVVKVMLSPLLQEKLDNLLKKIEEMEGVLIAFSGGVDSTLLLKAATMTSTRVMAVTASSPTYPEAEIAAAVQLARDLGVQHQIIKTNEMEDPNFTANPTERCYHCKRELFATLRRLASEHALKTIVDGANADDEDDFRPGRRAAREFGVRSPLQEVGLTKDEIRQLARYLHLPNWDKPSMACLSSRIPYGQAITPEKLRQIAAAEDFLCRLGLKEVRVRHHDTIARIEVNPAAFALLIDAAIRVKIVKYFQDLGFTYIVLDLEGFRSGSMNAVLKQEDLHR</sequence>
<dbReference type="InterPro" id="IPR014729">
    <property type="entry name" value="Rossmann-like_a/b/a_fold"/>
</dbReference>
<dbReference type="SUPFAM" id="SSF52402">
    <property type="entry name" value="Adenine nucleotide alpha hydrolases-like"/>
    <property type="match status" value="1"/>
</dbReference>
<accession>A0A2T0AS89</accession>
<proteinExistence type="predicted"/>
<name>A0A2T0AS89_9FIRM</name>
<dbReference type="Pfam" id="PF06508">
    <property type="entry name" value="QueC"/>
    <property type="match status" value="1"/>
</dbReference>
<evidence type="ECO:0000256" key="1">
    <source>
        <dbReference type="PIRSR" id="PIRSR006661-1"/>
    </source>
</evidence>
<dbReference type="GO" id="GO:0003952">
    <property type="term" value="F:NAD+ synthase (glutamine-hydrolyzing) activity"/>
    <property type="evidence" value="ECO:0007669"/>
    <property type="project" value="UniProtKB-EC"/>
</dbReference>
<gene>
    <name evidence="2" type="primary">nadE_1</name>
    <name evidence="2" type="ORF">MOHU_13370</name>
</gene>
<reference evidence="2 3" key="1">
    <citation type="submission" date="2018-03" db="EMBL/GenBank/DDBJ databases">
        <title>Genome sequence of Moorella humiferrea DSM 23265.</title>
        <authorList>
            <person name="Poehlein A."/>
            <person name="Daniel R."/>
        </authorList>
    </citation>
    <scope>NUCLEOTIDE SEQUENCE [LARGE SCALE GENOMIC DNA]</scope>
    <source>
        <strain evidence="2 3">DSM 23265</strain>
    </source>
</reference>
<dbReference type="EMBL" id="PVXM01000025">
    <property type="protein sequence ID" value="PRR72914.1"/>
    <property type="molecule type" value="Genomic_DNA"/>
</dbReference>
<organism evidence="2 3">
    <name type="scientific">Neomoorella humiferrea</name>
    <dbReference type="NCBI Taxonomy" id="676965"/>
    <lineage>
        <taxon>Bacteria</taxon>
        <taxon>Bacillati</taxon>
        <taxon>Bacillota</taxon>
        <taxon>Clostridia</taxon>
        <taxon>Neomoorellales</taxon>
        <taxon>Neomoorellaceae</taxon>
        <taxon>Neomoorella</taxon>
    </lineage>
</organism>
<keyword evidence="2" id="KW-0436">Ligase</keyword>
<dbReference type="EC" id="6.3.5.1" evidence="2"/>
<dbReference type="PIRSF" id="PIRSF006661">
    <property type="entry name" value="PP-lp_UCP006661"/>
    <property type="match status" value="1"/>
</dbReference>
<dbReference type="Gene3D" id="3.40.50.620">
    <property type="entry name" value="HUPs"/>
    <property type="match status" value="1"/>
</dbReference>
<dbReference type="AlphaFoldDB" id="A0A2T0AS89"/>
<dbReference type="PANTHER" id="PTHR43169">
    <property type="entry name" value="EXSB FAMILY PROTEIN"/>
    <property type="match status" value="1"/>
</dbReference>
<dbReference type="InterPro" id="IPR052188">
    <property type="entry name" value="Ni-pincer_cofactor_biosynth"/>
</dbReference>
<protein>
    <submittedName>
        <fullName evidence="2">NH(3)-dependent NAD(+) synthetase</fullName>
        <ecNumber evidence="2">6.3.5.1</ecNumber>
    </submittedName>
</protein>
<dbReference type="CDD" id="cd01990">
    <property type="entry name" value="LarE-like"/>
    <property type="match status" value="1"/>
</dbReference>
<dbReference type="PANTHER" id="PTHR43169:SF2">
    <property type="entry name" value="NAD_GMP SYNTHASE DOMAIN-CONTAINING PROTEIN"/>
    <property type="match status" value="1"/>
</dbReference>
<keyword evidence="3" id="KW-1185">Reference proteome</keyword>
<dbReference type="InterPro" id="IPR005232">
    <property type="entry name" value="LarE"/>
</dbReference>
<dbReference type="RefSeq" id="WP_245907828.1">
    <property type="nucleotide sequence ID" value="NZ_CP136419.1"/>
</dbReference>
<dbReference type="Proteomes" id="UP000238415">
    <property type="component" value="Unassembled WGS sequence"/>
</dbReference>